<dbReference type="PANTHER" id="PTHR30055">
    <property type="entry name" value="HTH-TYPE TRANSCRIPTIONAL REGULATOR RUTR"/>
    <property type="match status" value="1"/>
</dbReference>
<dbReference type="AlphaFoldDB" id="A0A2U2RHU5"/>
<gene>
    <name evidence="6" type="ORF">DEO23_12740</name>
</gene>
<dbReference type="GO" id="GO:0003700">
    <property type="term" value="F:DNA-binding transcription factor activity"/>
    <property type="evidence" value="ECO:0007669"/>
    <property type="project" value="TreeGrafter"/>
</dbReference>
<name>A0A2U2RHU5_9MICO</name>
<sequence length="173" mass="19020">MYAEKGPEVPMRAIAQAARVGIATLYRHFPTPDDLLVGVLGEAFSRVAAITREHLECWDDDPARAWTGLVRALGALEFGALAYQVEARVLSSSTLRSSVDGHADPARALVSEACDRARREGLLDEDVSAERFFSGLAIVTRPLPHVMEQLLPDQRAWLVDTYIRGLRPADRPA</sequence>
<dbReference type="SUPFAM" id="SSF48498">
    <property type="entry name" value="Tetracyclin repressor-like, C-terminal domain"/>
    <property type="match status" value="1"/>
</dbReference>
<dbReference type="SUPFAM" id="SSF46689">
    <property type="entry name" value="Homeodomain-like"/>
    <property type="match status" value="1"/>
</dbReference>
<dbReference type="GO" id="GO:0000976">
    <property type="term" value="F:transcription cis-regulatory region binding"/>
    <property type="evidence" value="ECO:0007669"/>
    <property type="project" value="TreeGrafter"/>
</dbReference>
<protein>
    <submittedName>
        <fullName evidence="6">TetR/AcrR family transcriptional regulator</fullName>
    </submittedName>
</protein>
<evidence type="ECO:0000256" key="2">
    <source>
        <dbReference type="ARBA" id="ARBA00023125"/>
    </source>
</evidence>
<keyword evidence="3" id="KW-0804">Transcription</keyword>
<dbReference type="Pfam" id="PF00440">
    <property type="entry name" value="TetR_N"/>
    <property type="match status" value="1"/>
</dbReference>
<dbReference type="InterPro" id="IPR001647">
    <property type="entry name" value="HTH_TetR"/>
</dbReference>
<feature type="domain" description="HTH tetR-type" evidence="5">
    <location>
        <begin position="1"/>
        <end position="47"/>
    </location>
</feature>
<evidence type="ECO:0000256" key="1">
    <source>
        <dbReference type="ARBA" id="ARBA00023015"/>
    </source>
</evidence>
<comment type="caution">
    <text evidence="6">The sequence shown here is derived from an EMBL/GenBank/DDBJ whole genome shotgun (WGS) entry which is preliminary data.</text>
</comment>
<proteinExistence type="predicted"/>
<evidence type="ECO:0000256" key="4">
    <source>
        <dbReference type="PROSITE-ProRule" id="PRU00335"/>
    </source>
</evidence>
<dbReference type="Gene3D" id="1.10.357.10">
    <property type="entry name" value="Tetracycline Repressor, domain 2"/>
    <property type="match status" value="1"/>
</dbReference>
<dbReference type="InterPro" id="IPR009057">
    <property type="entry name" value="Homeodomain-like_sf"/>
</dbReference>
<dbReference type="InterPro" id="IPR036271">
    <property type="entry name" value="Tet_transcr_reg_TetR-rel_C_sf"/>
</dbReference>
<organism evidence="6 7">
    <name type="scientific">Brachybacterium endophyticum</name>
    <dbReference type="NCBI Taxonomy" id="2182385"/>
    <lineage>
        <taxon>Bacteria</taxon>
        <taxon>Bacillati</taxon>
        <taxon>Actinomycetota</taxon>
        <taxon>Actinomycetes</taxon>
        <taxon>Micrococcales</taxon>
        <taxon>Dermabacteraceae</taxon>
        <taxon>Brachybacterium</taxon>
    </lineage>
</organism>
<keyword evidence="2 4" id="KW-0238">DNA-binding</keyword>
<dbReference type="PANTHER" id="PTHR30055:SF234">
    <property type="entry name" value="HTH-TYPE TRANSCRIPTIONAL REGULATOR BETI"/>
    <property type="match status" value="1"/>
</dbReference>
<dbReference type="Proteomes" id="UP000245590">
    <property type="component" value="Unassembled WGS sequence"/>
</dbReference>
<evidence type="ECO:0000259" key="5">
    <source>
        <dbReference type="PROSITE" id="PS50977"/>
    </source>
</evidence>
<keyword evidence="7" id="KW-1185">Reference proteome</keyword>
<dbReference type="InterPro" id="IPR050109">
    <property type="entry name" value="HTH-type_TetR-like_transc_reg"/>
</dbReference>
<evidence type="ECO:0000256" key="3">
    <source>
        <dbReference type="ARBA" id="ARBA00023163"/>
    </source>
</evidence>
<keyword evidence="1" id="KW-0805">Transcription regulation</keyword>
<reference evidence="6 7" key="1">
    <citation type="submission" date="2018-05" db="EMBL/GenBank/DDBJ databases">
        <title>Brachybacterium sp. M1HQ-2T, whole genome shotgun sequence.</title>
        <authorList>
            <person name="Tuo L."/>
        </authorList>
    </citation>
    <scope>NUCLEOTIDE SEQUENCE [LARGE SCALE GENOMIC DNA]</scope>
    <source>
        <strain evidence="6 7">M1HQ-2</strain>
    </source>
</reference>
<evidence type="ECO:0000313" key="7">
    <source>
        <dbReference type="Proteomes" id="UP000245590"/>
    </source>
</evidence>
<dbReference type="EMBL" id="QFKX01000005">
    <property type="protein sequence ID" value="PWH05443.1"/>
    <property type="molecule type" value="Genomic_DNA"/>
</dbReference>
<feature type="DNA-binding region" description="H-T-H motif" evidence="4">
    <location>
        <begin position="10"/>
        <end position="29"/>
    </location>
</feature>
<evidence type="ECO:0000313" key="6">
    <source>
        <dbReference type="EMBL" id="PWH05443.1"/>
    </source>
</evidence>
<dbReference type="PROSITE" id="PS50977">
    <property type="entry name" value="HTH_TETR_2"/>
    <property type="match status" value="1"/>
</dbReference>
<accession>A0A2U2RHU5</accession>